<dbReference type="InterPro" id="IPR036271">
    <property type="entry name" value="Tet_transcr_reg_TetR-rel_C_sf"/>
</dbReference>
<dbReference type="InterPro" id="IPR009057">
    <property type="entry name" value="Homeodomain-like_sf"/>
</dbReference>
<dbReference type="Pfam" id="PF00440">
    <property type="entry name" value="TetR_N"/>
    <property type="match status" value="1"/>
</dbReference>
<dbReference type="EMBL" id="FTNF01000024">
    <property type="protein sequence ID" value="SIR87916.1"/>
    <property type="molecule type" value="Genomic_DNA"/>
</dbReference>
<proteinExistence type="predicted"/>
<dbReference type="PROSITE" id="PS50977">
    <property type="entry name" value="HTH_TETR_2"/>
    <property type="match status" value="1"/>
</dbReference>
<keyword evidence="3" id="KW-0804">Transcription</keyword>
<protein>
    <submittedName>
        <fullName evidence="6">Transcriptional regulator, TetR family</fullName>
    </submittedName>
</protein>
<dbReference type="GO" id="GO:0000976">
    <property type="term" value="F:transcription cis-regulatory region binding"/>
    <property type="evidence" value="ECO:0007669"/>
    <property type="project" value="TreeGrafter"/>
</dbReference>
<evidence type="ECO:0000256" key="2">
    <source>
        <dbReference type="ARBA" id="ARBA00023125"/>
    </source>
</evidence>
<feature type="DNA-binding region" description="H-T-H motif" evidence="4">
    <location>
        <begin position="40"/>
        <end position="59"/>
    </location>
</feature>
<keyword evidence="7" id="KW-1185">Reference proteome</keyword>
<dbReference type="Gene3D" id="1.10.357.10">
    <property type="entry name" value="Tetracycline Repressor, domain 2"/>
    <property type="match status" value="1"/>
</dbReference>
<evidence type="ECO:0000256" key="1">
    <source>
        <dbReference type="ARBA" id="ARBA00023015"/>
    </source>
</evidence>
<dbReference type="InterPro" id="IPR050109">
    <property type="entry name" value="HTH-type_TetR-like_transc_reg"/>
</dbReference>
<organism evidence="6 7">
    <name type="scientific">Micromonospora avicenniae</name>
    <dbReference type="NCBI Taxonomy" id="1198245"/>
    <lineage>
        <taxon>Bacteria</taxon>
        <taxon>Bacillati</taxon>
        <taxon>Actinomycetota</taxon>
        <taxon>Actinomycetes</taxon>
        <taxon>Micromonosporales</taxon>
        <taxon>Micromonosporaceae</taxon>
        <taxon>Micromonospora</taxon>
    </lineage>
</organism>
<dbReference type="GO" id="GO:0003700">
    <property type="term" value="F:DNA-binding transcription factor activity"/>
    <property type="evidence" value="ECO:0007669"/>
    <property type="project" value="TreeGrafter"/>
</dbReference>
<dbReference type="SUPFAM" id="SSF48498">
    <property type="entry name" value="Tetracyclin repressor-like, C-terminal domain"/>
    <property type="match status" value="1"/>
</dbReference>
<gene>
    <name evidence="6" type="ORF">SAMN05444858_12417</name>
</gene>
<dbReference type="STRING" id="1198245.SAMN05444858_12417"/>
<dbReference type="OrthoDB" id="7186647at2"/>
<evidence type="ECO:0000256" key="4">
    <source>
        <dbReference type="PROSITE-ProRule" id="PRU00335"/>
    </source>
</evidence>
<dbReference type="AlphaFoldDB" id="A0A1N7EIL0"/>
<dbReference type="PANTHER" id="PTHR30055">
    <property type="entry name" value="HTH-TYPE TRANSCRIPTIONAL REGULATOR RUTR"/>
    <property type="match status" value="1"/>
</dbReference>
<dbReference type="SUPFAM" id="SSF46689">
    <property type="entry name" value="Homeodomain-like"/>
    <property type="match status" value="1"/>
</dbReference>
<dbReference type="InterPro" id="IPR001647">
    <property type="entry name" value="HTH_TetR"/>
</dbReference>
<evidence type="ECO:0000313" key="6">
    <source>
        <dbReference type="EMBL" id="SIR87916.1"/>
    </source>
</evidence>
<accession>A0A1N7EIL0</accession>
<evidence type="ECO:0000259" key="5">
    <source>
        <dbReference type="PROSITE" id="PS50977"/>
    </source>
</evidence>
<dbReference type="RefSeq" id="WP_076473429.1">
    <property type="nucleotide sequence ID" value="NZ_FTNF01000024.1"/>
</dbReference>
<name>A0A1N7EIL0_9ACTN</name>
<sequence length="207" mass="23011">MASVTRRTSPGPNRRAAADAKILEATERLLAGGASFTELGVQRIAAEAGVVRSTFYLHFRDKTELLLRLIDTLADGAFNLIGSAPPAAGRDGLVAAMVRDMRYYRERRHLLAAVLEVSGYDTVVREFWNNQLQRFTDLAEVWLRSEQEAGHTALDLEPATAARVFTWGGFQVLANHVLTGPEEQDEIVAREIALLEWYGAFRRPAQD</sequence>
<dbReference type="Gene3D" id="1.10.10.60">
    <property type="entry name" value="Homeodomain-like"/>
    <property type="match status" value="1"/>
</dbReference>
<dbReference type="PANTHER" id="PTHR30055:SF234">
    <property type="entry name" value="HTH-TYPE TRANSCRIPTIONAL REGULATOR BETI"/>
    <property type="match status" value="1"/>
</dbReference>
<feature type="domain" description="HTH tetR-type" evidence="5">
    <location>
        <begin position="16"/>
        <end position="77"/>
    </location>
</feature>
<dbReference type="Proteomes" id="UP000186004">
    <property type="component" value="Unassembled WGS sequence"/>
</dbReference>
<evidence type="ECO:0000313" key="7">
    <source>
        <dbReference type="Proteomes" id="UP000186004"/>
    </source>
</evidence>
<keyword evidence="1" id="KW-0805">Transcription regulation</keyword>
<reference evidence="6 7" key="1">
    <citation type="submission" date="2017-01" db="EMBL/GenBank/DDBJ databases">
        <authorList>
            <person name="Mah S.A."/>
            <person name="Swanson W.J."/>
            <person name="Moy G.W."/>
            <person name="Vacquier V.D."/>
        </authorList>
    </citation>
    <scope>NUCLEOTIDE SEQUENCE [LARGE SCALE GENOMIC DNA]</scope>
    <source>
        <strain evidence="6 7">DSM 45758</strain>
    </source>
</reference>
<evidence type="ECO:0000256" key="3">
    <source>
        <dbReference type="ARBA" id="ARBA00023163"/>
    </source>
</evidence>
<keyword evidence="2 4" id="KW-0238">DNA-binding</keyword>